<name>A0ABS6SHH5_9SPHN</name>
<evidence type="ECO:0000256" key="3">
    <source>
        <dbReference type="ARBA" id="ARBA00023315"/>
    </source>
</evidence>
<evidence type="ECO:0000256" key="1">
    <source>
        <dbReference type="ARBA" id="ARBA00005189"/>
    </source>
</evidence>
<evidence type="ECO:0000313" key="5">
    <source>
        <dbReference type="EMBL" id="MBV7257878.1"/>
    </source>
</evidence>
<comment type="caution">
    <text evidence="5">The sequence shown here is derived from an EMBL/GenBank/DDBJ whole genome shotgun (WGS) entry which is preliminary data.</text>
</comment>
<proteinExistence type="predicted"/>
<evidence type="ECO:0000259" key="4">
    <source>
        <dbReference type="SMART" id="SM00563"/>
    </source>
</evidence>
<dbReference type="InterPro" id="IPR002123">
    <property type="entry name" value="Plipid/glycerol_acylTrfase"/>
</dbReference>
<feature type="domain" description="Phospholipid/glycerol acyltransferase" evidence="4">
    <location>
        <begin position="40"/>
        <end position="149"/>
    </location>
</feature>
<dbReference type="CDD" id="cd07988">
    <property type="entry name" value="LPLAT_ABO13168-like"/>
    <property type="match status" value="1"/>
</dbReference>
<organism evidence="5 6">
    <name type="scientific">Pacificimonas pallii</name>
    <dbReference type="NCBI Taxonomy" id="2827236"/>
    <lineage>
        <taxon>Bacteria</taxon>
        <taxon>Pseudomonadati</taxon>
        <taxon>Pseudomonadota</taxon>
        <taxon>Alphaproteobacteria</taxon>
        <taxon>Sphingomonadales</taxon>
        <taxon>Sphingosinicellaceae</taxon>
        <taxon>Pacificimonas</taxon>
    </lineage>
</organism>
<protein>
    <submittedName>
        <fullName evidence="5">Lysophospholipid acyltransferase family protein</fullName>
    </submittedName>
</protein>
<dbReference type="GO" id="GO:0016746">
    <property type="term" value="F:acyltransferase activity"/>
    <property type="evidence" value="ECO:0007669"/>
    <property type="project" value="UniProtKB-KW"/>
</dbReference>
<gene>
    <name evidence="5" type="ORF">KCG44_13920</name>
</gene>
<dbReference type="EMBL" id="JAGSPA010000005">
    <property type="protein sequence ID" value="MBV7257878.1"/>
    <property type="molecule type" value="Genomic_DNA"/>
</dbReference>
<dbReference type="SMART" id="SM00563">
    <property type="entry name" value="PlsC"/>
    <property type="match status" value="1"/>
</dbReference>
<keyword evidence="2" id="KW-0808">Transferase</keyword>
<evidence type="ECO:0000313" key="6">
    <source>
        <dbReference type="Proteomes" id="UP000722336"/>
    </source>
</evidence>
<dbReference type="Proteomes" id="UP000722336">
    <property type="component" value="Unassembled WGS sequence"/>
</dbReference>
<evidence type="ECO:0000256" key="2">
    <source>
        <dbReference type="ARBA" id="ARBA00022679"/>
    </source>
</evidence>
<dbReference type="PANTHER" id="PTHR10434:SF9">
    <property type="entry name" value="PHOSPHOLIPID_GLYCEROL ACYLTRANSFERASE DOMAIN-CONTAINING PROTEIN"/>
    <property type="match status" value="1"/>
</dbReference>
<keyword evidence="3 5" id="KW-0012">Acyltransferase</keyword>
<dbReference type="Pfam" id="PF01553">
    <property type="entry name" value="Acyltransferase"/>
    <property type="match status" value="1"/>
</dbReference>
<comment type="pathway">
    <text evidence="1">Lipid metabolism.</text>
</comment>
<keyword evidence="6" id="KW-1185">Reference proteome</keyword>
<accession>A0ABS6SHH5</accession>
<dbReference type="PANTHER" id="PTHR10434">
    <property type="entry name" value="1-ACYL-SN-GLYCEROL-3-PHOSPHATE ACYLTRANSFERASE"/>
    <property type="match status" value="1"/>
</dbReference>
<reference evidence="5 6" key="1">
    <citation type="submission" date="2021-04" db="EMBL/GenBank/DDBJ databases">
        <authorList>
            <person name="Pira H."/>
            <person name="Risdian C."/>
            <person name="Wink J."/>
        </authorList>
    </citation>
    <scope>NUCLEOTIDE SEQUENCE [LARGE SCALE GENOMIC DNA]</scope>
    <source>
        <strain evidence="5 6">WHA3</strain>
    </source>
</reference>
<sequence length="193" mass="21808">MRSAAEKGWFARLFFRLLVWLYRRGGWTATGEAPAVPKYVLIAVPHTTNWDFPNLIGVADELGMEPYFIAKSSLFRWPMGRFMRSVGGIPVDRAAAKDMVQQMVDEFAAHETLALVIAPEGTRSAVDEWRSGFYRIAMAAGVPIVCSYMDYQRRRVGIGPMIYPTGDYEVDMETAFAFYRDILPAHVPGFTRP</sequence>